<keyword evidence="1" id="KW-0732">Signal</keyword>
<protein>
    <recommendedName>
        <fullName evidence="4">Pancreatic trypsin inhibitor</fullName>
    </recommendedName>
</protein>
<sequence length="94" mass="11197">MIRRLQACFLLLLCIDCIEGYNPYSYETFGEKENEERKSNQCKVVKASDCVYYTPGWYYDQKNRFCFFSDKKMCVQSGHRFNDCTECMQTCNSE</sequence>
<evidence type="ECO:0000313" key="3">
    <source>
        <dbReference type="Proteomes" id="UP001321473"/>
    </source>
</evidence>
<gene>
    <name evidence="2" type="ORF">V5799_026695</name>
</gene>
<accession>A0AAQ4DHV2</accession>
<proteinExistence type="predicted"/>
<evidence type="ECO:0008006" key="4">
    <source>
        <dbReference type="Google" id="ProtNLM"/>
    </source>
</evidence>
<keyword evidence="3" id="KW-1185">Reference proteome</keyword>
<feature type="signal peptide" evidence="1">
    <location>
        <begin position="1"/>
        <end position="20"/>
    </location>
</feature>
<evidence type="ECO:0000313" key="2">
    <source>
        <dbReference type="EMBL" id="KAK8762042.1"/>
    </source>
</evidence>
<name>A0AAQ4DHV2_AMBAM</name>
<dbReference type="EMBL" id="JARKHS020030544">
    <property type="protein sequence ID" value="KAK8762042.1"/>
    <property type="molecule type" value="Genomic_DNA"/>
</dbReference>
<dbReference type="Proteomes" id="UP001321473">
    <property type="component" value="Unassembled WGS sequence"/>
</dbReference>
<feature type="chain" id="PRO_5042952001" description="Pancreatic trypsin inhibitor" evidence="1">
    <location>
        <begin position="21"/>
        <end position="94"/>
    </location>
</feature>
<reference evidence="2 3" key="1">
    <citation type="journal article" date="2023" name="Arcadia Sci">
        <title>De novo assembly of a long-read Amblyomma americanum tick genome.</title>
        <authorList>
            <person name="Chou S."/>
            <person name="Poskanzer K.E."/>
            <person name="Rollins M."/>
            <person name="Thuy-Boun P.S."/>
        </authorList>
    </citation>
    <scope>NUCLEOTIDE SEQUENCE [LARGE SCALE GENOMIC DNA]</scope>
    <source>
        <strain evidence="2">F_SG_1</strain>
        <tissue evidence="2">Salivary glands</tissue>
    </source>
</reference>
<dbReference type="AlphaFoldDB" id="A0AAQ4DHV2"/>
<evidence type="ECO:0000256" key="1">
    <source>
        <dbReference type="SAM" id="SignalP"/>
    </source>
</evidence>
<organism evidence="2 3">
    <name type="scientific">Amblyomma americanum</name>
    <name type="common">Lone star tick</name>
    <dbReference type="NCBI Taxonomy" id="6943"/>
    <lineage>
        <taxon>Eukaryota</taxon>
        <taxon>Metazoa</taxon>
        <taxon>Ecdysozoa</taxon>
        <taxon>Arthropoda</taxon>
        <taxon>Chelicerata</taxon>
        <taxon>Arachnida</taxon>
        <taxon>Acari</taxon>
        <taxon>Parasitiformes</taxon>
        <taxon>Ixodida</taxon>
        <taxon>Ixodoidea</taxon>
        <taxon>Ixodidae</taxon>
        <taxon>Amblyomminae</taxon>
        <taxon>Amblyomma</taxon>
    </lineage>
</organism>
<comment type="caution">
    <text evidence="2">The sequence shown here is derived from an EMBL/GenBank/DDBJ whole genome shotgun (WGS) entry which is preliminary data.</text>
</comment>